<dbReference type="Proteomes" id="UP000183015">
    <property type="component" value="Unassembled WGS sequence"/>
</dbReference>
<proteinExistence type="predicted"/>
<dbReference type="EMBL" id="FOAZ01000007">
    <property type="protein sequence ID" value="SEL31270.1"/>
    <property type="molecule type" value="Genomic_DNA"/>
</dbReference>
<feature type="transmembrane region" description="Helical" evidence="2">
    <location>
        <begin position="37"/>
        <end position="59"/>
    </location>
</feature>
<keyword evidence="4" id="KW-1185">Reference proteome</keyword>
<protein>
    <submittedName>
        <fullName evidence="3">Uncharacterized protein</fullName>
    </submittedName>
</protein>
<gene>
    <name evidence="3" type="ORF">SAMN05414137_107240</name>
</gene>
<evidence type="ECO:0000256" key="1">
    <source>
        <dbReference type="SAM" id="MobiDB-lite"/>
    </source>
</evidence>
<reference evidence="4" key="1">
    <citation type="submission" date="2016-10" db="EMBL/GenBank/DDBJ databases">
        <authorList>
            <person name="Varghese N."/>
        </authorList>
    </citation>
    <scope>NUCLEOTIDE SEQUENCE [LARGE SCALE GENOMIC DNA]</scope>
    <source>
        <strain evidence="4">DSM 45096 / BCRC 16803 / CGMCC 4.1857 / CIP 109030 / JCM 12277 / KCTC 19219 / NBRC 100920 / 33214</strain>
    </source>
</reference>
<evidence type="ECO:0000313" key="4">
    <source>
        <dbReference type="Proteomes" id="UP000183015"/>
    </source>
</evidence>
<accession>A0A1H7P5Y2</accession>
<dbReference type="Pfam" id="PF07854">
    <property type="entry name" value="DUF1646"/>
    <property type="match status" value="1"/>
</dbReference>
<keyword evidence="2" id="KW-0812">Transmembrane</keyword>
<dbReference type="AlphaFoldDB" id="A0A1H7P5Y2"/>
<sequence length="167" mass="17011">MAHTSLPGPHATRPLAARPASDTGTTPQNQQLSVSAVCARAVLAGGFAILAAVAITMLLRGMTNMMAFESTTTLDDGVANLGALCAGVFTATLLAALVLYALQKRTPRAFEAFLAILGLSYVAYLLVTVLGGLSGSQRAGNLVAALLFAGVIAVLAGWATNTLPKPD</sequence>
<evidence type="ECO:0000256" key="2">
    <source>
        <dbReference type="SAM" id="Phobius"/>
    </source>
</evidence>
<name>A0A1H7P5Y2_STRJI</name>
<feature type="transmembrane region" description="Helical" evidence="2">
    <location>
        <begin position="112"/>
        <end position="133"/>
    </location>
</feature>
<feature type="region of interest" description="Disordered" evidence="1">
    <location>
        <begin position="1"/>
        <end position="28"/>
    </location>
</feature>
<keyword evidence="2" id="KW-1133">Transmembrane helix</keyword>
<feature type="transmembrane region" description="Helical" evidence="2">
    <location>
        <begin position="79"/>
        <end position="100"/>
    </location>
</feature>
<dbReference type="eggNOG" id="ENOG50308UV">
    <property type="taxonomic scope" value="Bacteria"/>
</dbReference>
<keyword evidence="2" id="KW-0472">Membrane</keyword>
<organism evidence="3 4">
    <name type="scientific">Streptacidiphilus jiangxiensis</name>
    <dbReference type="NCBI Taxonomy" id="235985"/>
    <lineage>
        <taxon>Bacteria</taxon>
        <taxon>Bacillati</taxon>
        <taxon>Actinomycetota</taxon>
        <taxon>Actinomycetes</taxon>
        <taxon>Kitasatosporales</taxon>
        <taxon>Streptomycetaceae</taxon>
        <taxon>Streptacidiphilus</taxon>
    </lineage>
</organism>
<evidence type="ECO:0000313" key="3">
    <source>
        <dbReference type="EMBL" id="SEL31270.1"/>
    </source>
</evidence>
<dbReference type="InterPro" id="IPR012443">
    <property type="entry name" value="DUF1646"/>
</dbReference>
<feature type="transmembrane region" description="Helical" evidence="2">
    <location>
        <begin position="139"/>
        <end position="159"/>
    </location>
</feature>